<reference evidence="4 5" key="1">
    <citation type="submission" date="2017-02" db="EMBL/GenBank/DDBJ databases">
        <title>Complete genome sequences of Mycobacterium kansasii strains isolated from rhesus macaques.</title>
        <authorList>
            <person name="Panda A."/>
            <person name="Nagaraj S."/>
            <person name="Zhao X."/>
            <person name="Tettelin H."/>
            <person name="Detolla L.J."/>
        </authorList>
    </citation>
    <scope>NUCLEOTIDE SEQUENCE [LARGE SCALE GENOMIC DNA]</scope>
    <source>
        <strain evidence="2 4">11-3469</strain>
        <strain evidence="3 5">11-3813</strain>
    </source>
</reference>
<name>A0A1V3WX89_MYCKA</name>
<evidence type="ECO:0000313" key="5">
    <source>
        <dbReference type="Proteomes" id="UP000189229"/>
    </source>
</evidence>
<evidence type="ECO:0000256" key="1">
    <source>
        <dbReference type="SAM" id="MobiDB-lite"/>
    </source>
</evidence>
<dbReference type="EMBL" id="MVBM01000003">
    <property type="protein sequence ID" value="OOK75481.1"/>
    <property type="molecule type" value="Genomic_DNA"/>
</dbReference>
<protein>
    <submittedName>
        <fullName evidence="2">Uncharacterized protein</fullName>
    </submittedName>
</protein>
<dbReference type="AlphaFoldDB" id="A0A1V3WX89"/>
<dbReference type="EMBL" id="MVBN01000006">
    <property type="protein sequence ID" value="OOK71432.1"/>
    <property type="molecule type" value="Genomic_DNA"/>
</dbReference>
<proteinExistence type="predicted"/>
<evidence type="ECO:0000313" key="2">
    <source>
        <dbReference type="EMBL" id="OOK71432.1"/>
    </source>
</evidence>
<accession>A0A1V3WX89</accession>
<sequence length="43" mass="4920">MGSRGHPSVTPDRNCVSTDPPHRESPPLQTERKRHRRGAQDWS</sequence>
<dbReference type="Proteomes" id="UP000188532">
    <property type="component" value="Unassembled WGS sequence"/>
</dbReference>
<evidence type="ECO:0000313" key="4">
    <source>
        <dbReference type="Proteomes" id="UP000188532"/>
    </source>
</evidence>
<comment type="caution">
    <text evidence="2">The sequence shown here is derived from an EMBL/GenBank/DDBJ whole genome shotgun (WGS) entry which is preliminary data.</text>
</comment>
<dbReference type="Proteomes" id="UP000189229">
    <property type="component" value="Unassembled WGS sequence"/>
</dbReference>
<organism evidence="2 4">
    <name type="scientific">Mycobacterium kansasii</name>
    <dbReference type="NCBI Taxonomy" id="1768"/>
    <lineage>
        <taxon>Bacteria</taxon>
        <taxon>Bacillati</taxon>
        <taxon>Actinomycetota</taxon>
        <taxon>Actinomycetes</taxon>
        <taxon>Mycobacteriales</taxon>
        <taxon>Mycobacteriaceae</taxon>
        <taxon>Mycobacterium</taxon>
    </lineage>
</organism>
<evidence type="ECO:0000313" key="3">
    <source>
        <dbReference type="EMBL" id="OOK75481.1"/>
    </source>
</evidence>
<gene>
    <name evidence="2" type="ORF">BZL29_5535</name>
    <name evidence="3" type="ORF">BZL30_3995</name>
</gene>
<feature type="region of interest" description="Disordered" evidence="1">
    <location>
        <begin position="1"/>
        <end position="43"/>
    </location>
</feature>